<evidence type="ECO:0000259" key="3">
    <source>
        <dbReference type="PROSITE" id="PS50022"/>
    </source>
</evidence>
<sequence>MLIAFTLLAVSFSKAQTLYTTTASLVSAVNLAGTNGTGGTFILKDGTYNNATMSFSAIATAANPIIIKAQNIGGVTFTGTSYVSFGYGAAYMTLEGFKFNCTGNVSTLVKFQGNNNIRITRNDFTLTVPDGVTTSTWVLIGGVYNDTTQPYQFLSHHNRIDHNTFHDKGTGGNMIRIDGTNSAQVSQYDQIDHNLFKNNGPRVDNGQETIRMGWSAMSNSSAYTTVENNLFVNCDGDPEIISVKSCDNIIRNNTFLGSYGTLSLRSGRRNLVQGNYFFNNGRPEGLAGDGTTVVRTGGIRIYGVDHVVVNNYFEGLTGTIWDAPITLTQGDAIDNGTNTNLTSHIRAQRVMIANNTLVNNVHGIQIGYRNANGSSAYNTALLGVTLANNIITGNQGSMIEVLDNASISGITFTNNLMYPVSPATLSSGTTTAIAANILDPTLAANAATSTSNYTNWKATAATPSYANPSYANITQVPSITDDIDGQIRTSPNSNVGADHLSTATIQNIPMVEATVGPYAYENIPLALTPVANFNVAGEIKPTTVTTALAWTATVDTTWLSINNASGTGNATINITATANTTGAARSGILTVSGAGVAPVTLAINQDGPTLTLSAVTDFTASGETKNTTVSSNVSWTASINNPSWLSINTTSGTLNGTINITAAANTSTTARTGTLTVIGGGLTKTLSISQDGIPSGAIMINAGVGGFPVTVTATNTQAGANIATNTLDKDVNTRWSDDGNANPYGVLTYDFGSEYTLESIKIATTGTSTKLYFYGIQFSTDGINYTTVSNVQSAYANQNTYATYPFTNVARYVKIIGGGNNSTGFSTVSEVQFFGISAGTLSSNEITIKNAISIYPIPANDHIIIKSMNSLKGKVEIIAMDGRKVLEKKIDNTLEMSLDVSNLVSGTYNLNLYDAASNRILSKKILIVK</sequence>
<dbReference type="Proteomes" id="UP000610746">
    <property type="component" value="Unassembled WGS sequence"/>
</dbReference>
<dbReference type="PROSITE" id="PS50022">
    <property type="entry name" value="FA58C_3"/>
    <property type="match status" value="1"/>
</dbReference>
<dbReference type="NCBIfam" id="TIGR04183">
    <property type="entry name" value="Por_Secre_tail"/>
    <property type="match status" value="1"/>
</dbReference>
<evidence type="ECO:0000256" key="2">
    <source>
        <dbReference type="SAM" id="SignalP"/>
    </source>
</evidence>
<reference evidence="4" key="1">
    <citation type="submission" date="2020-05" db="EMBL/GenBank/DDBJ databases">
        <title>Genomic Encyclopedia of Type Strains, Phase IV (KMG-V): Genome sequencing to study the core and pangenomes of soil and plant-associated prokaryotes.</title>
        <authorList>
            <person name="Whitman W."/>
        </authorList>
    </citation>
    <scope>NUCLEOTIDE SEQUENCE</scope>
    <source>
        <strain evidence="4">16F</strain>
    </source>
</reference>
<dbReference type="EMBL" id="JABSNO010000004">
    <property type="protein sequence ID" value="NRS91795.1"/>
    <property type="molecule type" value="Genomic_DNA"/>
</dbReference>
<dbReference type="RefSeq" id="WP_173778412.1">
    <property type="nucleotide sequence ID" value="NZ_JABSNO010000004.1"/>
</dbReference>
<proteinExistence type="predicted"/>
<organism evidence="4 5">
    <name type="scientific">Frigoriflavimonas asaccharolytica</name>
    <dbReference type="NCBI Taxonomy" id="2735899"/>
    <lineage>
        <taxon>Bacteria</taxon>
        <taxon>Pseudomonadati</taxon>
        <taxon>Bacteroidota</taxon>
        <taxon>Flavobacteriia</taxon>
        <taxon>Flavobacteriales</taxon>
        <taxon>Weeksellaceae</taxon>
        <taxon>Frigoriflavimonas</taxon>
    </lineage>
</organism>
<dbReference type="SMART" id="SM00710">
    <property type="entry name" value="PbH1"/>
    <property type="match status" value="7"/>
</dbReference>
<dbReference type="Pfam" id="PF13004">
    <property type="entry name" value="BACON"/>
    <property type="match status" value="2"/>
</dbReference>
<comment type="caution">
    <text evidence="4">The sequence shown here is derived from an EMBL/GenBank/DDBJ whole genome shotgun (WGS) entry which is preliminary data.</text>
</comment>
<feature type="signal peptide" evidence="2">
    <location>
        <begin position="1"/>
        <end position="15"/>
    </location>
</feature>
<dbReference type="InterPro" id="IPR000421">
    <property type="entry name" value="FA58C"/>
</dbReference>
<keyword evidence="5" id="KW-1185">Reference proteome</keyword>
<dbReference type="Gene3D" id="2.60.40.10">
    <property type="entry name" value="Immunoglobulins"/>
    <property type="match status" value="1"/>
</dbReference>
<dbReference type="InterPro" id="IPR026444">
    <property type="entry name" value="Secre_tail"/>
</dbReference>
<name>A0A8J8G9M3_9FLAO</name>
<dbReference type="InterPro" id="IPR012334">
    <property type="entry name" value="Pectin_lyas_fold"/>
</dbReference>
<evidence type="ECO:0000256" key="1">
    <source>
        <dbReference type="ARBA" id="ARBA00022729"/>
    </source>
</evidence>
<dbReference type="InterPro" id="IPR008979">
    <property type="entry name" value="Galactose-bd-like_sf"/>
</dbReference>
<feature type="domain" description="F5/8 type C" evidence="3">
    <location>
        <begin position="685"/>
        <end position="836"/>
    </location>
</feature>
<accession>A0A8J8G9M3</accession>
<keyword evidence="1 2" id="KW-0732">Signal</keyword>
<evidence type="ECO:0000313" key="5">
    <source>
        <dbReference type="Proteomes" id="UP000610746"/>
    </source>
</evidence>
<gene>
    <name evidence="4" type="ORF">HNQ03_000862</name>
</gene>
<dbReference type="InterPro" id="IPR024361">
    <property type="entry name" value="BACON"/>
</dbReference>
<dbReference type="SUPFAM" id="SSF51126">
    <property type="entry name" value="Pectin lyase-like"/>
    <property type="match status" value="1"/>
</dbReference>
<dbReference type="Pfam" id="PF00754">
    <property type="entry name" value="F5_F8_type_C"/>
    <property type="match status" value="1"/>
</dbReference>
<dbReference type="AlphaFoldDB" id="A0A8J8G9M3"/>
<feature type="chain" id="PRO_5035273584" description="F5/8 type C domain-containing protein" evidence="2">
    <location>
        <begin position="16"/>
        <end position="929"/>
    </location>
</feature>
<dbReference type="InterPro" id="IPR006626">
    <property type="entry name" value="PbH1"/>
</dbReference>
<dbReference type="Pfam" id="PF18962">
    <property type="entry name" value="Por_Secre_tail"/>
    <property type="match status" value="1"/>
</dbReference>
<dbReference type="CDD" id="cd14251">
    <property type="entry name" value="PL-6"/>
    <property type="match status" value="1"/>
</dbReference>
<protein>
    <recommendedName>
        <fullName evidence="3">F5/8 type C domain-containing protein</fullName>
    </recommendedName>
</protein>
<dbReference type="InterPro" id="IPR013783">
    <property type="entry name" value="Ig-like_fold"/>
</dbReference>
<dbReference type="SUPFAM" id="SSF49785">
    <property type="entry name" value="Galactose-binding domain-like"/>
    <property type="match status" value="1"/>
</dbReference>
<dbReference type="Pfam" id="PF14592">
    <property type="entry name" value="Chondroitinas_B"/>
    <property type="match status" value="1"/>
</dbReference>
<evidence type="ECO:0000313" key="4">
    <source>
        <dbReference type="EMBL" id="NRS91795.1"/>
    </source>
</evidence>
<dbReference type="Gene3D" id="2.60.120.260">
    <property type="entry name" value="Galactose-binding domain-like"/>
    <property type="match status" value="1"/>
</dbReference>
<dbReference type="CDD" id="cd14948">
    <property type="entry name" value="BACON"/>
    <property type="match status" value="2"/>
</dbReference>
<dbReference type="InterPro" id="IPR039513">
    <property type="entry name" value="PL-6"/>
</dbReference>
<dbReference type="Gene3D" id="2.160.20.10">
    <property type="entry name" value="Single-stranded right-handed beta-helix, Pectin lyase-like"/>
    <property type="match status" value="1"/>
</dbReference>
<dbReference type="InterPro" id="IPR011050">
    <property type="entry name" value="Pectin_lyase_fold/virulence"/>
</dbReference>